<dbReference type="InterPro" id="IPR050768">
    <property type="entry name" value="UPF0353/GerABKA_families"/>
</dbReference>
<dbReference type="InterPro" id="IPR004995">
    <property type="entry name" value="Spore_Ger"/>
</dbReference>
<evidence type="ECO:0000256" key="3">
    <source>
        <dbReference type="SAM" id="Phobius"/>
    </source>
</evidence>
<proteinExistence type="inferred from homology"/>
<dbReference type="EMBL" id="CP068595">
    <property type="protein sequence ID" value="QQZ60475.1"/>
    <property type="molecule type" value="Genomic_DNA"/>
</dbReference>
<keyword evidence="5" id="KW-1185">Reference proteome</keyword>
<dbReference type="GO" id="GO:0009847">
    <property type="term" value="P:spore germination"/>
    <property type="evidence" value="ECO:0007669"/>
    <property type="project" value="InterPro"/>
</dbReference>
<name>A0A974SDM6_9BACL</name>
<dbReference type="PANTHER" id="PTHR22550">
    <property type="entry name" value="SPORE GERMINATION PROTEIN"/>
    <property type="match status" value="1"/>
</dbReference>
<reference evidence="4 5" key="1">
    <citation type="submission" date="2021-01" db="EMBL/GenBank/DDBJ databases">
        <title>Whole genome sequence of Paenibacillus sonchi LMG 24727 for comparative genomics.</title>
        <authorList>
            <person name="Lee G."/>
            <person name="Kim M.-J."/>
            <person name="Lim K."/>
            <person name="Shin J.-H."/>
        </authorList>
    </citation>
    <scope>NUCLEOTIDE SEQUENCE [LARGE SCALE GENOMIC DNA]</scope>
    <source>
        <strain evidence="4 5">LMG 24727</strain>
    </source>
</reference>
<feature type="transmembrane region" description="Helical" evidence="3">
    <location>
        <begin position="321"/>
        <end position="343"/>
    </location>
</feature>
<keyword evidence="3" id="KW-0812">Transmembrane</keyword>
<protein>
    <submittedName>
        <fullName evidence="4">Spore germination protein</fullName>
    </submittedName>
</protein>
<accession>A0A974SDM6</accession>
<dbReference type="Proteomes" id="UP000595841">
    <property type="component" value="Chromosome"/>
</dbReference>
<gene>
    <name evidence="4" type="ORF">JI735_28925</name>
</gene>
<sequence>MDGEDYVLIGGAYENEKRVTDPFGNKLKELDKIIELKISSELDDNETALAQLFANCSDLVVRKLHMFGSIPGMVVYLDVLVDDQLWDDGFLEPLMQPEAASSSSSSHIYEILNFKLASIVQPRIAANMNEVVQSIVRGEVVLFTQSSTEAFSFGLKGKLHRPLEEPATEAVIRGPRYGFIEKLDINLALIRHRLRTPRLKTEKLSAGRLSQTDVMIVYIENLAEQSVVEEVKKRISSIDMDSVLESGYIEEMISDRPYSPFPLMQATQRPDLVSGSLIEGKIAVLIDGSPNVLVLPITFWFGFQTAEDYYTNFIYVTMLRWLRYLFAFLAMALPAIFIAITTFHQEMIPTSLALSLAAAREVVPFPAIAEGLIMEITFEALREAGIRLPRPVGQTISIVGALVIGQAAVQAGIISAPQIIVVSVTGIASFLIPNPGMSQAISIIRFPLMLLAASFGLYGVGIGLICVLIHLVTLKSFGVPYMTPIAPFNPTGLTDTLIRAPWRVMRRRQKQTQRRME</sequence>
<dbReference type="GO" id="GO:0016020">
    <property type="term" value="C:membrane"/>
    <property type="evidence" value="ECO:0007669"/>
    <property type="project" value="InterPro"/>
</dbReference>
<dbReference type="RefSeq" id="WP_202676668.1">
    <property type="nucleotide sequence ID" value="NZ_CP068595.1"/>
</dbReference>
<feature type="transmembrane region" description="Helical" evidence="3">
    <location>
        <begin position="392"/>
        <end position="413"/>
    </location>
</feature>
<evidence type="ECO:0000256" key="1">
    <source>
        <dbReference type="ARBA" id="ARBA00005278"/>
    </source>
</evidence>
<evidence type="ECO:0000256" key="2">
    <source>
        <dbReference type="ARBA" id="ARBA00023136"/>
    </source>
</evidence>
<dbReference type="PANTHER" id="PTHR22550:SF5">
    <property type="entry name" value="LEUCINE ZIPPER PROTEIN 4"/>
    <property type="match status" value="1"/>
</dbReference>
<dbReference type="PIRSF" id="PIRSF005690">
    <property type="entry name" value="GerBA"/>
    <property type="match status" value="1"/>
</dbReference>
<evidence type="ECO:0000313" key="5">
    <source>
        <dbReference type="Proteomes" id="UP000595841"/>
    </source>
</evidence>
<comment type="similarity">
    <text evidence="1">Belongs to the GerABKA family.</text>
</comment>
<feature type="transmembrane region" description="Helical" evidence="3">
    <location>
        <begin position="419"/>
        <end position="436"/>
    </location>
</feature>
<organism evidence="4 5">
    <name type="scientific">Paenibacillus sonchi</name>
    <dbReference type="NCBI Taxonomy" id="373687"/>
    <lineage>
        <taxon>Bacteria</taxon>
        <taxon>Bacillati</taxon>
        <taxon>Bacillota</taxon>
        <taxon>Bacilli</taxon>
        <taxon>Bacillales</taxon>
        <taxon>Paenibacillaceae</taxon>
        <taxon>Paenibacillus</taxon>
        <taxon>Paenibacillus sonchi group</taxon>
    </lineage>
</organism>
<evidence type="ECO:0000313" key="4">
    <source>
        <dbReference type="EMBL" id="QQZ60475.1"/>
    </source>
</evidence>
<feature type="transmembrane region" description="Helical" evidence="3">
    <location>
        <begin position="448"/>
        <end position="472"/>
    </location>
</feature>
<dbReference type="AlphaFoldDB" id="A0A974SDM6"/>
<keyword evidence="2 3" id="KW-0472">Membrane</keyword>
<dbReference type="Pfam" id="PF03323">
    <property type="entry name" value="GerA"/>
    <property type="match status" value="1"/>
</dbReference>
<keyword evidence="3" id="KW-1133">Transmembrane helix</keyword>
<dbReference type="KEGG" id="pson:JI735_28925"/>